<dbReference type="RefSeq" id="WP_149424487.1">
    <property type="nucleotide sequence ID" value="NZ_CP022579.1"/>
</dbReference>
<evidence type="ECO:0000313" key="3">
    <source>
        <dbReference type="EMBL" id="QEL63494.1"/>
    </source>
</evidence>
<keyword evidence="4" id="KW-1185">Reference proteome</keyword>
<feature type="chain" id="PRO_5023110245" description="LysM domain-containing protein" evidence="1">
    <location>
        <begin position="20"/>
        <end position="351"/>
    </location>
</feature>
<dbReference type="KEGG" id="otr:OTERR_00180"/>
<dbReference type="SUPFAM" id="SSF54106">
    <property type="entry name" value="LysM domain"/>
    <property type="match status" value="1"/>
</dbReference>
<dbReference type="Proteomes" id="UP000323671">
    <property type="component" value="Chromosome"/>
</dbReference>
<proteinExistence type="predicted"/>
<reference evidence="3 4" key="1">
    <citation type="submission" date="2017-07" db="EMBL/GenBank/DDBJ databases">
        <title>Complete genome sequence of Oryzomicrobium terrae TPP412.</title>
        <authorList>
            <person name="Chiu L.-W."/>
            <person name="Lo K.-J."/>
            <person name="Tsai Y.-M."/>
            <person name="Lin S.-S."/>
            <person name="Kuo C.-H."/>
            <person name="Liu C.-T."/>
        </authorList>
    </citation>
    <scope>NUCLEOTIDE SEQUENCE [LARGE SCALE GENOMIC DNA]</scope>
    <source>
        <strain evidence="3 4">TPP412</strain>
    </source>
</reference>
<feature type="signal peptide" evidence="1">
    <location>
        <begin position="1"/>
        <end position="19"/>
    </location>
</feature>
<name>A0A5C1E431_9RHOO</name>
<dbReference type="AlphaFoldDB" id="A0A5C1E431"/>
<organism evidence="3 4">
    <name type="scientific">Oryzomicrobium terrae</name>
    <dbReference type="NCBI Taxonomy" id="1735038"/>
    <lineage>
        <taxon>Bacteria</taxon>
        <taxon>Pseudomonadati</taxon>
        <taxon>Pseudomonadota</taxon>
        <taxon>Betaproteobacteria</taxon>
        <taxon>Rhodocyclales</taxon>
        <taxon>Rhodocyclaceae</taxon>
        <taxon>Oryzomicrobium</taxon>
    </lineage>
</organism>
<dbReference type="EMBL" id="CP022579">
    <property type="protein sequence ID" value="QEL63494.1"/>
    <property type="molecule type" value="Genomic_DNA"/>
</dbReference>
<keyword evidence="1" id="KW-0732">Signal</keyword>
<gene>
    <name evidence="3" type="ORF">OTERR_00180</name>
</gene>
<dbReference type="Gene3D" id="3.10.350.10">
    <property type="entry name" value="LysM domain"/>
    <property type="match status" value="1"/>
</dbReference>
<dbReference type="InterPro" id="IPR036779">
    <property type="entry name" value="LysM_dom_sf"/>
</dbReference>
<sequence>MKRIIAALTLGMIAVTATAQEAAPLTLADGAPDRHEVVKGDTLWGISGEFLQQPWRWPEIWRLNREQVKNPHRIYPGDMIVLIKGADGRPQLTLARKIASGGSSTKTKTIAPTNYKSEEKDAIPSISPRDIEPFLSKPLVVSAETLATSPRIVSTQEGRVMLGGGDRAFVSGIPEGQHQWLLYRPGKKLIDPDTKELLGYEAEYLGTARVAKEGEPAVVEVITANQEVGRGDRLTPATQPELITYAPHAPTGTVSAKVISIYGGLAQAGRYSMLVLNKGTNDGLEVGHILAIYRSAALVKQRAENGKKEQVELPEYRNGLAFVFRVMDRVAYALVLDATQPVEANDTLRNP</sequence>
<dbReference type="InterPro" id="IPR018392">
    <property type="entry name" value="LysM"/>
</dbReference>
<dbReference type="InterPro" id="IPR052196">
    <property type="entry name" value="Bact_Kbp"/>
</dbReference>
<dbReference type="PANTHER" id="PTHR34700:SF4">
    <property type="entry name" value="PHAGE-LIKE ELEMENT PBSX PROTEIN XKDP"/>
    <property type="match status" value="1"/>
</dbReference>
<evidence type="ECO:0000259" key="2">
    <source>
        <dbReference type="PROSITE" id="PS51782"/>
    </source>
</evidence>
<evidence type="ECO:0000313" key="4">
    <source>
        <dbReference type="Proteomes" id="UP000323671"/>
    </source>
</evidence>
<dbReference type="Pfam" id="PF01476">
    <property type="entry name" value="LysM"/>
    <property type="match status" value="1"/>
</dbReference>
<evidence type="ECO:0000256" key="1">
    <source>
        <dbReference type="SAM" id="SignalP"/>
    </source>
</evidence>
<protein>
    <recommendedName>
        <fullName evidence="2">LysM domain-containing protein</fullName>
    </recommendedName>
</protein>
<dbReference type="PANTHER" id="PTHR34700">
    <property type="entry name" value="POTASSIUM BINDING PROTEIN KBP"/>
    <property type="match status" value="1"/>
</dbReference>
<accession>A0A5C1E431</accession>
<feature type="domain" description="LysM" evidence="2">
    <location>
        <begin position="33"/>
        <end position="82"/>
    </location>
</feature>
<dbReference type="CDD" id="cd00118">
    <property type="entry name" value="LysM"/>
    <property type="match status" value="1"/>
</dbReference>
<dbReference type="PROSITE" id="PS51782">
    <property type="entry name" value="LYSM"/>
    <property type="match status" value="1"/>
</dbReference>